<dbReference type="GO" id="GO:0008803">
    <property type="term" value="F:bis(5'-nucleosyl)-tetraphosphatase (symmetrical) activity"/>
    <property type="evidence" value="ECO:0007669"/>
    <property type="project" value="UniProtKB-EC"/>
</dbReference>
<evidence type="ECO:0000256" key="2">
    <source>
        <dbReference type="ARBA" id="ARBA00005419"/>
    </source>
</evidence>
<dbReference type="EC" id="3.6.1.41" evidence="3"/>
<dbReference type="PANTHER" id="PTHR40942:SF4">
    <property type="entry name" value="CYTOCHROME C5"/>
    <property type="match status" value="1"/>
</dbReference>
<organism evidence="10 11">
    <name type="scientific">Pseudoalteromonas luteoviolacea DSM 6061</name>
    <dbReference type="NCBI Taxonomy" id="1365250"/>
    <lineage>
        <taxon>Bacteria</taxon>
        <taxon>Pseudomonadati</taxon>
        <taxon>Pseudomonadota</taxon>
        <taxon>Gammaproteobacteria</taxon>
        <taxon>Alteromonadales</taxon>
        <taxon>Pseudoalteromonadaceae</taxon>
        <taxon>Pseudoalteromonas</taxon>
    </lineage>
</organism>
<gene>
    <name evidence="10" type="ORF">N475_09800</name>
</gene>
<evidence type="ECO:0000256" key="4">
    <source>
        <dbReference type="ARBA" id="ARBA00022801"/>
    </source>
</evidence>
<evidence type="ECO:0000256" key="8">
    <source>
        <dbReference type="ARBA" id="ARBA00049417"/>
    </source>
</evidence>
<dbReference type="RefSeq" id="WP_063355383.1">
    <property type="nucleotide sequence ID" value="NZ_AQHB01000014.1"/>
</dbReference>
<comment type="catalytic activity">
    <reaction evidence="8">
        <text>P(1),P(4)-bis(5'-adenosyl) tetraphosphate + H2O = 2 ADP + 2 H(+)</text>
        <dbReference type="Rhea" id="RHEA:24252"/>
        <dbReference type="ChEBI" id="CHEBI:15377"/>
        <dbReference type="ChEBI" id="CHEBI:15378"/>
        <dbReference type="ChEBI" id="CHEBI:58141"/>
        <dbReference type="ChEBI" id="CHEBI:456216"/>
        <dbReference type="EC" id="3.6.1.41"/>
    </reaction>
</comment>
<evidence type="ECO:0000256" key="6">
    <source>
        <dbReference type="ARBA" id="ARBA00032248"/>
    </source>
</evidence>
<keyword evidence="11" id="KW-1185">Reference proteome</keyword>
<feature type="domain" description="Calcineurin-like phosphoesterase" evidence="9">
    <location>
        <begin position="4"/>
        <end position="129"/>
    </location>
</feature>
<dbReference type="PANTHER" id="PTHR40942">
    <property type="match status" value="1"/>
</dbReference>
<dbReference type="PIRSF" id="PIRSF000903">
    <property type="entry name" value="B5n-ttraPtase_sm"/>
    <property type="match status" value="1"/>
</dbReference>
<dbReference type="InterPro" id="IPR029052">
    <property type="entry name" value="Metallo-depent_PP-like"/>
</dbReference>
<dbReference type="PATRIC" id="fig|1365250.3.peg.1036"/>
<evidence type="ECO:0000256" key="1">
    <source>
        <dbReference type="ARBA" id="ARBA00003413"/>
    </source>
</evidence>
<accession>A0A166YGV0</accession>
<keyword evidence="4" id="KW-0378">Hydrolase</keyword>
<evidence type="ECO:0000256" key="3">
    <source>
        <dbReference type="ARBA" id="ARBA00012506"/>
    </source>
</evidence>
<protein>
    <recommendedName>
        <fullName evidence="3">bis(5'-nucleosyl)-tetraphosphatase (symmetrical)</fullName>
        <ecNumber evidence="3">3.6.1.41</ecNumber>
    </recommendedName>
    <alternativeName>
        <fullName evidence="6">Ap4A hydrolase</fullName>
    </alternativeName>
    <alternativeName>
        <fullName evidence="5">Diadenosine 5',5'''-P1,P4-tetraphosphate pyrophosphohydrolase</fullName>
    </alternativeName>
    <alternativeName>
        <fullName evidence="7">Diadenosine tetraphosphatase</fullName>
    </alternativeName>
</protein>
<dbReference type="SUPFAM" id="SSF56300">
    <property type="entry name" value="Metallo-dependent phosphatases"/>
    <property type="match status" value="1"/>
</dbReference>
<dbReference type="AlphaFoldDB" id="A0A166YGV0"/>
<dbReference type="Proteomes" id="UP000076643">
    <property type="component" value="Unassembled WGS sequence"/>
</dbReference>
<evidence type="ECO:0000259" key="9">
    <source>
        <dbReference type="Pfam" id="PF00149"/>
    </source>
</evidence>
<dbReference type="Pfam" id="PF00149">
    <property type="entry name" value="Metallophos"/>
    <property type="match status" value="1"/>
</dbReference>
<dbReference type="NCBIfam" id="NF001204">
    <property type="entry name" value="PRK00166.1"/>
    <property type="match status" value="1"/>
</dbReference>
<dbReference type="NCBIfam" id="TIGR00668">
    <property type="entry name" value="apaH"/>
    <property type="match status" value="1"/>
</dbReference>
<sequence>MATYAIGDLQGCYAPFKNLLDQVDFNPSQDHLYLVGDLVARGPDSLSCIDLVYTLQDSVTVTLGNHDLHLLATVLTDKQANPKDKLEPLLASDKLPAYVAYLQSQPLCVYNTQYDSFISHAGIYPLWTIETALQLSSWAKDCYQGPDAARYLSAMYGKQSDVIIDTKDTQIKFNSIVNVFSRMRFLTQDLSLDFDNKSGIELNNGLTPWFNHSRFKTSSTQFIFGHWAALEGRTTTTKTIALDTGYVWGGPMTLLNLSTNEQITSK</sequence>
<dbReference type="InterPro" id="IPR004843">
    <property type="entry name" value="Calcineurin-like_PHP"/>
</dbReference>
<dbReference type="Gene3D" id="3.60.21.10">
    <property type="match status" value="1"/>
</dbReference>
<comment type="function">
    <text evidence="1">Hydrolyzes diadenosine 5',5'''-P1,P4-tetraphosphate to yield ADP.</text>
</comment>
<reference evidence="10 11" key="1">
    <citation type="submission" date="2013-07" db="EMBL/GenBank/DDBJ databases">
        <title>Comparative Genomic and Metabolomic Analysis of Twelve Strains of Pseudoalteromonas luteoviolacea.</title>
        <authorList>
            <person name="Vynne N.G."/>
            <person name="Mansson M."/>
            <person name="Gram L."/>
        </authorList>
    </citation>
    <scope>NUCLEOTIDE SEQUENCE [LARGE SCALE GENOMIC DNA]</scope>
    <source>
        <strain evidence="10 11">DSM 6061</strain>
    </source>
</reference>
<dbReference type="InterPro" id="IPR004617">
    <property type="entry name" value="ApaH"/>
</dbReference>
<dbReference type="EMBL" id="AUYB01000082">
    <property type="protein sequence ID" value="KZN42614.1"/>
    <property type="molecule type" value="Genomic_DNA"/>
</dbReference>
<comment type="similarity">
    <text evidence="2">Belongs to the Ap4A hydrolase family.</text>
</comment>
<evidence type="ECO:0000313" key="11">
    <source>
        <dbReference type="Proteomes" id="UP000076643"/>
    </source>
</evidence>
<evidence type="ECO:0000256" key="5">
    <source>
        <dbReference type="ARBA" id="ARBA00031248"/>
    </source>
</evidence>
<name>A0A166YGV0_9GAMM</name>
<comment type="caution">
    <text evidence="10">The sequence shown here is derived from an EMBL/GenBank/DDBJ whole genome shotgun (WGS) entry which is preliminary data.</text>
</comment>
<evidence type="ECO:0000256" key="7">
    <source>
        <dbReference type="ARBA" id="ARBA00033210"/>
    </source>
</evidence>
<proteinExistence type="inferred from homology"/>
<evidence type="ECO:0000313" key="10">
    <source>
        <dbReference type="EMBL" id="KZN42614.1"/>
    </source>
</evidence>